<gene>
    <name evidence="1" type="ORF">S06H3_36852</name>
</gene>
<accession>X1LJ70</accession>
<reference evidence="1" key="1">
    <citation type="journal article" date="2014" name="Front. Microbiol.">
        <title>High frequency of phylogenetically diverse reductive dehalogenase-homologous genes in deep subseafloor sedimentary metagenomes.</title>
        <authorList>
            <person name="Kawai M."/>
            <person name="Futagami T."/>
            <person name="Toyoda A."/>
            <person name="Takaki Y."/>
            <person name="Nishi S."/>
            <person name="Hori S."/>
            <person name="Arai W."/>
            <person name="Tsubouchi T."/>
            <person name="Morono Y."/>
            <person name="Uchiyama I."/>
            <person name="Ito T."/>
            <person name="Fujiyama A."/>
            <person name="Inagaki F."/>
            <person name="Takami H."/>
        </authorList>
    </citation>
    <scope>NUCLEOTIDE SEQUENCE</scope>
    <source>
        <strain evidence="1">Expedition CK06-06</strain>
    </source>
</reference>
<sequence length="123" mass="13766">MSATLDRQNLFDEQDLKIERGSVSRDSMERAVSGLDGVLSIDLGGRSRRIKQRGVLRAKSRTQMDDRISAISAYIDGDTHTLVISNGEEFDNVRMDAFKVTKERTSGSSLCCDYEIVYTQLVV</sequence>
<evidence type="ECO:0000313" key="1">
    <source>
        <dbReference type="EMBL" id="GAI19412.1"/>
    </source>
</evidence>
<dbReference type="AlphaFoldDB" id="X1LJ70"/>
<name>X1LJ70_9ZZZZ</name>
<comment type="caution">
    <text evidence="1">The sequence shown here is derived from an EMBL/GenBank/DDBJ whole genome shotgun (WGS) entry which is preliminary data.</text>
</comment>
<protein>
    <submittedName>
        <fullName evidence="1">Uncharacterized protein</fullName>
    </submittedName>
</protein>
<organism evidence="1">
    <name type="scientific">marine sediment metagenome</name>
    <dbReference type="NCBI Taxonomy" id="412755"/>
    <lineage>
        <taxon>unclassified sequences</taxon>
        <taxon>metagenomes</taxon>
        <taxon>ecological metagenomes</taxon>
    </lineage>
</organism>
<proteinExistence type="predicted"/>
<dbReference type="EMBL" id="BARV01022342">
    <property type="protein sequence ID" value="GAI19412.1"/>
    <property type="molecule type" value="Genomic_DNA"/>
</dbReference>